<dbReference type="InterPro" id="IPR027417">
    <property type="entry name" value="P-loop_NTPase"/>
</dbReference>
<reference evidence="1" key="1">
    <citation type="submission" date="2021-02" db="EMBL/GenBank/DDBJ databases">
        <authorList>
            <person name="Nowell W R."/>
        </authorList>
    </citation>
    <scope>NUCLEOTIDE SEQUENCE</scope>
</reference>
<organism evidence="1 3">
    <name type="scientific">Adineta steineri</name>
    <dbReference type="NCBI Taxonomy" id="433720"/>
    <lineage>
        <taxon>Eukaryota</taxon>
        <taxon>Metazoa</taxon>
        <taxon>Spiralia</taxon>
        <taxon>Gnathifera</taxon>
        <taxon>Rotifera</taxon>
        <taxon>Eurotatoria</taxon>
        <taxon>Bdelloidea</taxon>
        <taxon>Adinetida</taxon>
        <taxon>Adinetidae</taxon>
        <taxon>Adineta</taxon>
    </lineage>
</organism>
<proteinExistence type="predicted"/>
<evidence type="ECO:0000313" key="1">
    <source>
        <dbReference type="EMBL" id="CAF0850578.1"/>
    </source>
</evidence>
<dbReference type="AlphaFoldDB" id="A0A813WFK6"/>
<protein>
    <recommendedName>
        <fullName evidence="4">G domain-containing protein</fullName>
    </recommendedName>
</protein>
<accession>A0A813WFK6</accession>
<name>A0A813WFK6_9BILA</name>
<dbReference type="Gene3D" id="3.40.50.300">
    <property type="entry name" value="P-loop containing nucleotide triphosphate hydrolases"/>
    <property type="match status" value="1"/>
</dbReference>
<comment type="caution">
    <text evidence="1">The sequence shown here is derived from an EMBL/GenBank/DDBJ whole genome shotgun (WGS) entry which is preliminary data.</text>
</comment>
<dbReference type="SUPFAM" id="SSF52540">
    <property type="entry name" value="P-loop containing nucleoside triphosphate hydrolases"/>
    <property type="match status" value="1"/>
</dbReference>
<dbReference type="EMBL" id="CAJOAZ010004254">
    <property type="protein sequence ID" value="CAF4051060.1"/>
    <property type="molecule type" value="Genomic_DNA"/>
</dbReference>
<sequence>MPNTQVPTTQKTLSTTNTDIHRLVIEPSAFVGSLYDAREDRLRNISPLTMPFTSALLREQIPNPITDHGRLQDKNLLDVMNIDKELYLSICSGLATAHGATVLISSPFAIDKYTRFLSYYYPTKLTYPSRQQLSERPQEVEQLLANVNATHVVTKIKYGIHVIVILQLSPKHVSDLDDLLGTIRKQLTTHSFNIDADNDLFRQFSNMKVFSNVSDIANSTKLAQVCQKIINIQSNIPQHPPLEYTLRPITTLCPSYPPEKSNYIQLNQPTMYRYLYELFYFRKKLKVPVNPITEESILKYFKEEYAEIQQQPTNTEELFKTRMIRMFGWISKIRRGDIDQKTITEPLVETDDKILLQKTRDAAELLDLLIEKVELIDSLNEQDIVYWNVKDIIADDDINQQRIEKKLLTRGKQKRIFCCDDKVEKQPSTLWNNLLKQSIDEQKTNDLVYADFTFCSYYLPQAKTLSLEIIVIRQKSIWEDQTFSAVESLYDRLTLNESKLTSDRYINILLLGECGVGKSTFINAIMNYFQFDTIEKARNGQPIALIPVAFTLTVGDEFNERHIQYGDPDLNEDHFHPGQSFTQQCRSYIFPIGKRTKIRFIDTPGMGDTRGFNQDDVNLQHILSFITNLSHLNAVCIFLKPNESRLNIVFRSYFTRLVGYLGENIRNNIIFCFTNTRATFFAPGNTGPVMKKMLASHHIKNISLKKANTFCFDNEALRYLIGLKKKVKFDDYQREEYKRSWMKSVDETVRLLDYISNNLKPYIESDWQSAEHAYYLINQMIRPTLETIRNNIRNAVLLQKDPSKSLIQLHPKPTPKTATICLQCERFPVLHCEFWILFDVLHRLSEKCDTCECDISKHTKLRYVLEYKTWDDKKKPSFDETKDSLDELWQSTIKFAEFFRYIVLIPKTSDPILDAINRIVAEEKRICLKNKQNGTNIYLYNQLKQFREEYEKVWSDSVSSRKHITLPEVYKQIKNISKDSTVNEQMSVIKQAQEQYINESEKQVTL</sequence>
<dbReference type="Proteomes" id="UP000663844">
    <property type="component" value="Unassembled WGS sequence"/>
</dbReference>
<dbReference type="PANTHER" id="PTHR32046:SF11">
    <property type="entry name" value="IMMUNE-ASSOCIATED NUCLEOTIDE-BINDING PROTEIN 10-LIKE"/>
    <property type="match status" value="1"/>
</dbReference>
<evidence type="ECO:0000313" key="2">
    <source>
        <dbReference type="EMBL" id="CAF4051060.1"/>
    </source>
</evidence>
<evidence type="ECO:0008006" key="4">
    <source>
        <dbReference type="Google" id="ProtNLM"/>
    </source>
</evidence>
<dbReference type="EMBL" id="CAJNOG010000052">
    <property type="protein sequence ID" value="CAF0850578.1"/>
    <property type="molecule type" value="Genomic_DNA"/>
</dbReference>
<dbReference type="Proteomes" id="UP000663845">
    <property type="component" value="Unassembled WGS sequence"/>
</dbReference>
<gene>
    <name evidence="1" type="ORF">JYZ213_LOCUS7875</name>
    <name evidence="2" type="ORF">OXD698_LOCUS32526</name>
</gene>
<evidence type="ECO:0000313" key="3">
    <source>
        <dbReference type="Proteomes" id="UP000663845"/>
    </source>
</evidence>
<dbReference type="PANTHER" id="PTHR32046">
    <property type="entry name" value="G DOMAIN-CONTAINING PROTEIN"/>
    <property type="match status" value="1"/>
</dbReference>